<evidence type="ECO:0000256" key="3">
    <source>
        <dbReference type="ARBA" id="ARBA00023127"/>
    </source>
</evidence>
<dbReference type="InterPro" id="IPR004367">
    <property type="entry name" value="Cyclin_C-dom"/>
</dbReference>
<evidence type="ECO:0000256" key="4">
    <source>
        <dbReference type="ARBA" id="ARBA00023306"/>
    </source>
</evidence>
<dbReference type="Pfam" id="PF02984">
    <property type="entry name" value="Cyclin_C"/>
    <property type="match status" value="1"/>
</dbReference>
<dbReference type="AlphaFoldDB" id="A0A2I0WVL9"/>
<dbReference type="InterPro" id="IPR013763">
    <property type="entry name" value="Cyclin-like_dom"/>
</dbReference>
<evidence type="ECO:0000256" key="5">
    <source>
        <dbReference type="RuleBase" id="RU000383"/>
    </source>
</evidence>
<organism evidence="8 9">
    <name type="scientific">Dendrobium catenatum</name>
    <dbReference type="NCBI Taxonomy" id="906689"/>
    <lineage>
        <taxon>Eukaryota</taxon>
        <taxon>Viridiplantae</taxon>
        <taxon>Streptophyta</taxon>
        <taxon>Embryophyta</taxon>
        <taxon>Tracheophyta</taxon>
        <taxon>Spermatophyta</taxon>
        <taxon>Magnoliopsida</taxon>
        <taxon>Liliopsida</taxon>
        <taxon>Asparagales</taxon>
        <taxon>Orchidaceae</taxon>
        <taxon>Epidendroideae</taxon>
        <taxon>Malaxideae</taxon>
        <taxon>Dendrobiinae</taxon>
        <taxon>Dendrobium</taxon>
    </lineage>
</organism>
<evidence type="ECO:0000313" key="8">
    <source>
        <dbReference type="EMBL" id="PKU79709.1"/>
    </source>
</evidence>
<evidence type="ECO:0000313" key="9">
    <source>
        <dbReference type="Proteomes" id="UP000233837"/>
    </source>
</evidence>
<reference evidence="8 9" key="1">
    <citation type="journal article" date="2016" name="Sci. Rep.">
        <title>The Dendrobium catenatum Lindl. genome sequence provides insights into polysaccharide synthase, floral development and adaptive evolution.</title>
        <authorList>
            <person name="Zhang G.Q."/>
            <person name="Xu Q."/>
            <person name="Bian C."/>
            <person name="Tsai W.C."/>
            <person name="Yeh C.M."/>
            <person name="Liu K.W."/>
            <person name="Yoshida K."/>
            <person name="Zhang L.S."/>
            <person name="Chang S.B."/>
            <person name="Chen F."/>
            <person name="Shi Y."/>
            <person name="Su Y.Y."/>
            <person name="Zhang Y.Q."/>
            <person name="Chen L.J."/>
            <person name="Yin Y."/>
            <person name="Lin M."/>
            <person name="Huang H."/>
            <person name="Deng H."/>
            <person name="Wang Z.W."/>
            <person name="Zhu S.L."/>
            <person name="Zhao X."/>
            <person name="Deng C."/>
            <person name="Niu S.C."/>
            <person name="Huang J."/>
            <person name="Wang M."/>
            <person name="Liu G.H."/>
            <person name="Yang H.J."/>
            <person name="Xiao X.J."/>
            <person name="Hsiao Y.Y."/>
            <person name="Wu W.L."/>
            <person name="Chen Y.Y."/>
            <person name="Mitsuda N."/>
            <person name="Ohme-Takagi M."/>
            <person name="Luo Y.B."/>
            <person name="Van de Peer Y."/>
            <person name="Liu Z.J."/>
        </authorList>
    </citation>
    <scope>NUCLEOTIDE SEQUENCE [LARGE SCALE GENOMIC DNA]</scope>
    <source>
        <tissue evidence="8">The whole plant</tissue>
    </source>
</reference>
<proteinExistence type="inferred from homology"/>
<dbReference type="SMART" id="SM01332">
    <property type="entry name" value="Cyclin_C"/>
    <property type="match status" value="1"/>
</dbReference>
<dbReference type="EMBL" id="KZ502422">
    <property type="protein sequence ID" value="PKU79709.1"/>
    <property type="molecule type" value="Genomic_DNA"/>
</dbReference>
<dbReference type="InterPro" id="IPR006671">
    <property type="entry name" value="Cyclin_N"/>
</dbReference>
<dbReference type="Gene3D" id="1.10.472.10">
    <property type="entry name" value="Cyclin-like"/>
    <property type="match status" value="2"/>
</dbReference>
<dbReference type="PROSITE" id="PS00292">
    <property type="entry name" value="CYCLINS"/>
    <property type="match status" value="1"/>
</dbReference>
<protein>
    <submittedName>
        <fullName evidence="8">Cyclin-D3-3</fullName>
    </submittedName>
</protein>
<accession>A0A2I0WVL9</accession>
<dbReference type="STRING" id="906689.A0A2I0WVL9"/>
<keyword evidence="9" id="KW-1185">Reference proteome</keyword>
<evidence type="ECO:0000259" key="7">
    <source>
        <dbReference type="SMART" id="SM01332"/>
    </source>
</evidence>
<keyword evidence="4" id="KW-0131">Cell cycle</keyword>
<name>A0A2I0WVL9_9ASPA</name>
<dbReference type="OrthoDB" id="306099at2759"/>
<feature type="domain" description="Cyclin-like" evidence="6">
    <location>
        <begin position="80"/>
        <end position="166"/>
    </location>
</feature>
<keyword evidence="2" id="KW-0132">Cell division</keyword>
<dbReference type="Pfam" id="PF00134">
    <property type="entry name" value="Cyclin_N"/>
    <property type="match status" value="1"/>
</dbReference>
<feature type="domain" description="Cyclin C-terminal" evidence="7">
    <location>
        <begin position="175"/>
        <end position="301"/>
    </location>
</feature>
<sequence length="317" mass="36445">MEDSDCSLSISTLICHEDQAFSIDDDEIQKNELPHLPYNSFHLDTDDDYIETLISKEINTESTNIEFLLHCDWLRCEAIQWILRMKECFGFSPQTVYQAVSYFDRFLMRRTIDDEKSWVLQLLALACLSLAAKMEEVTTPALMDYHTEQCYFDSITIQRMELLVLSTLEWRMSSVTPLSYINYFAKKFYGRNLSRELLSKTIGFIFSILKDINLVEFRASVIAAAAVLAAIDQKLTIKALESRMKSVSSSGLVETELVYSCYKLMTWESKKSSILSNSMDSSELFESTIDNFVDVSDCSSLAGNSNKRRRFQKSQID</sequence>
<comment type="similarity">
    <text evidence="1">Belongs to the cyclin family. Cyclin D subfamily.</text>
</comment>
<dbReference type="InterPro" id="IPR048258">
    <property type="entry name" value="Cyclins_cyclin-box"/>
</dbReference>
<dbReference type="CDD" id="cd20544">
    <property type="entry name" value="CYCLIN_AtCycD-like_rpt2"/>
    <property type="match status" value="1"/>
</dbReference>
<evidence type="ECO:0000259" key="6">
    <source>
        <dbReference type="SMART" id="SM00385"/>
    </source>
</evidence>
<dbReference type="SUPFAM" id="SSF47954">
    <property type="entry name" value="Cyclin-like"/>
    <property type="match status" value="2"/>
</dbReference>
<dbReference type="PANTHER" id="PTHR10177">
    <property type="entry name" value="CYCLINS"/>
    <property type="match status" value="1"/>
</dbReference>
<evidence type="ECO:0000256" key="2">
    <source>
        <dbReference type="ARBA" id="ARBA00022618"/>
    </source>
</evidence>
<dbReference type="FunFam" id="1.10.472.10:FF:000060">
    <property type="entry name" value="D6-type cyclin"/>
    <property type="match status" value="1"/>
</dbReference>
<dbReference type="SMART" id="SM00385">
    <property type="entry name" value="CYCLIN"/>
    <property type="match status" value="1"/>
</dbReference>
<dbReference type="GO" id="GO:0051301">
    <property type="term" value="P:cell division"/>
    <property type="evidence" value="ECO:0007669"/>
    <property type="project" value="UniProtKB-KW"/>
</dbReference>
<reference evidence="8 9" key="2">
    <citation type="journal article" date="2017" name="Nature">
        <title>The Apostasia genome and the evolution of orchids.</title>
        <authorList>
            <person name="Zhang G.Q."/>
            <person name="Liu K.W."/>
            <person name="Li Z."/>
            <person name="Lohaus R."/>
            <person name="Hsiao Y.Y."/>
            <person name="Niu S.C."/>
            <person name="Wang J.Y."/>
            <person name="Lin Y.C."/>
            <person name="Xu Q."/>
            <person name="Chen L.J."/>
            <person name="Yoshida K."/>
            <person name="Fujiwara S."/>
            <person name="Wang Z.W."/>
            <person name="Zhang Y.Q."/>
            <person name="Mitsuda N."/>
            <person name="Wang M."/>
            <person name="Liu G.H."/>
            <person name="Pecoraro L."/>
            <person name="Huang H.X."/>
            <person name="Xiao X.J."/>
            <person name="Lin M."/>
            <person name="Wu X.Y."/>
            <person name="Wu W.L."/>
            <person name="Chen Y.Y."/>
            <person name="Chang S.B."/>
            <person name="Sakamoto S."/>
            <person name="Ohme-Takagi M."/>
            <person name="Yagi M."/>
            <person name="Zeng S.J."/>
            <person name="Shen C.Y."/>
            <person name="Yeh C.M."/>
            <person name="Luo Y.B."/>
            <person name="Tsai W.C."/>
            <person name="Van de Peer Y."/>
            <person name="Liu Z.J."/>
        </authorList>
    </citation>
    <scope>NUCLEOTIDE SEQUENCE [LARGE SCALE GENOMIC DNA]</scope>
    <source>
        <tissue evidence="8">The whole plant</tissue>
    </source>
</reference>
<dbReference type="InterPro" id="IPR039361">
    <property type="entry name" value="Cyclin"/>
</dbReference>
<gene>
    <name evidence="8" type="primary">CYCD3-3</name>
    <name evidence="8" type="ORF">MA16_Dca010937</name>
</gene>
<dbReference type="Proteomes" id="UP000233837">
    <property type="component" value="Unassembled WGS sequence"/>
</dbReference>
<dbReference type="InterPro" id="IPR036915">
    <property type="entry name" value="Cyclin-like_sf"/>
</dbReference>
<keyword evidence="3 5" id="KW-0195">Cyclin</keyword>
<evidence type="ECO:0000256" key="1">
    <source>
        <dbReference type="ARBA" id="ARBA00009065"/>
    </source>
</evidence>